<feature type="compositionally biased region" description="Low complexity" evidence="6">
    <location>
        <begin position="289"/>
        <end position="306"/>
    </location>
</feature>
<dbReference type="SUPFAM" id="SSF46689">
    <property type="entry name" value="Homeodomain-like"/>
    <property type="match status" value="1"/>
</dbReference>
<keyword evidence="5" id="KW-0539">Nucleus</keyword>
<dbReference type="AlphaFoldDB" id="A0A0A8Z9Z7"/>
<dbReference type="InterPro" id="IPR006447">
    <property type="entry name" value="Myb_dom_plants"/>
</dbReference>
<feature type="region of interest" description="Disordered" evidence="6">
    <location>
        <begin position="114"/>
        <end position="142"/>
    </location>
</feature>
<dbReference type="FunFam" id="1.10.10.60:FF:000002">
    <property type="entry name" value="Myb family transcription factor"/>
    <property type="match status" value="1"/>
</dbReference>
<dbReference type="GO" id="GO:0006355">
    <property type="term" value="P:regulation of DNA-templated transcription"/>
    <property type="evidence" value="ECO:0007669"/>
    <property type="project" value="InterPro"/>
</dbReference>
<feature type="region of interest" description="Disordered" evidence="6">
    <location>
        <begin position="1"/>
        <end position="45"/>
    </location>
</feature>
<evidence type="ECO:0000256" key="6">
    <source>
        <dbReference type="SAM" id="MobiDB-lite"/>
    </source>
</evidence>
<sequence length="381" mass="41204">MELFPRQPDLSLQISTRPSSSSSAPAAWRLCPSPSDSGDNSTTSARSHHLGFWRATDDSTTLQKDTTSTATLPLSDHRLSLAAAAATANNPTTASTSGSGTMPACYYHHTSSISTSSSTSGGGASSYNQQQREVNYSTSSSNDDHGSCCSNLMMNALLKPIRGVRIYHHHPFQLQQRSSRYPPGRRSVRAPRMRWTTTLHSRFVHAVELLGGHERATPKSVLELMDVKDLNLAHVKSHLQMYRTIKNTDKPIVPSGQDDEFENGSAGEISDGSFPEIHNNRKTDQSLAHNGTTTGNSHTSSNYSGGLWSNSSSRAGWSDFGSPNESNTEAKRQDLKEASAKNLDMSEINVSCISKTSSPPAGQPNLEFTLGPAATVIIERL</sequence>
<dbReference type="PANTHER" id="PTHR31496">
    <property type="entry name" value="TRANSCRIPTION FACTOR KAN2-RELATED"/>
    <property type="match status" value="1"/>
</dbReference>
<reference evidence="7" key="1">
    <citation type="submission" date="2014-09" db="EMBL/GenBank/DDBJ databases">
        <authorList>
            <person name="Magalhaes I.L.F."/>
            <person name="Oliveira U."/>
            <person name="Santos F.R."/>
            <person name="Vidigal T.H.D.A."/>
            <person name="Brescovit A.D."/>
            <person name="Santos A.J."/>
        </authorList>
    </citation>
    <scope>NUCLEOTIDE SEQUENCE</scope>
    <source>
        <tissue evidence="7">Shoot tissue taken approximately 20 cm above the soil surface</tissue>
    </source>
</reference>
<feature type="compositionally biased region" description="Polar residues" evidence="6">
    <location>
        <begin position="34"/>
        <end position="45"/>
    </location>
</feature>
<evidence type="ECO:0000256" key="5">
    <source>
        <dbReference type="ARBA" id="ARBA00023242"/>
    </source>
</evidence>
<evidence type="ECO:0000313" key="7">
    <source>
        <dbReference type="EMBL" id="JAD33555.1"/>
    </source>
</evidence>
<dbReference type="InterPro" id="IPR009057">
    <property type="entry name" value="Homeodomain-like_sf"/>
</dbReference>
<keyword evidence="4" id="KW-0804">Transcription</keyword>
<dbReference type="Gene3D" id="1.10.10.60">
    <property type="entry name" value="Homeodomain-like"/>
    <property type="match status" value="1"/>
</dbReference>
<organism evidence="7">
    <name type="scientific">Arundo donax</name>
    <name type="common">Giant reed</name>
    <name type="synonym">Donax arundinaceus</name>
    <dbReference type="NCBI Taxonomy" id="35708"/>
    <lineage>
        <taxon>Eukaryota</taxon>
        <taxon>Viridiplantae</taxon>
        <taxon>Streptophyta</taxon>
        <taxon>Embryophyta</taxon>
        <taxon>Tracheophyta</taxon>
        <taxon>Spermatophyta</taxon>
        <taxon>Magnoliopsida</taxon>
        <taxon>Liliopsida</taxon>
        <taxon>Poales</taxon>
        <taxon>Poaceae</taxon>
        <taxon>PACMAD clade</taxon>
        <taxon>Arundinoideae</taxon>
        <taxon>Arundineae</taxon>
        <taxon>Arundo</taxon>
    </lineage>
</organism>
<dbReference type="PANTHER" id="PTHR31496:SF3">
    <property type="entry name" value="TRANSCRIPTION REPRESSOR KAN1"/>
    <property type="match status" value="1"/>
</dbReference>
<evidence type="ECO:0000256" key="1">
    <source>
        <dbReference type="ARBA" id="ARBA00004123"/>
    </source>
</evidence>
<dbReference type="EMBL" id="GBRH01264340">
    <property type="protein sequence ID" value="JAD33555.1"/>
    <property type="molecule type" value="Transcribed_RNA"/>
</dbReference>
<proteinExistence type="predicted"/>
<evidence type="ECO:0000256" key="2">
    <source>
        <dbReference type="ARBA" id="ARBA00023015"/>
    </source>
</evidence>
<feature type="compositionally biased region" description="Low complexity" evidence="6">
    <location>
        <begin position="18"/>
        <end position="27"/>
    </location>
</feature>
<name>A0A0A8Z9Z7_ARUDO</name>
<keyword evidence="2" id="KW-0805">Transcription regulation</keyword>
<dbReference type="GO" id="GO:0005634">
    <property type="term" value="C:nucleus"/>
    <property type="evidence" value="ECO:0007669"/>
    <property type="project" value="UniProtKB-SubCell"/>
</dbReference>
<evidence type="ECO:0000256" key="3">
    <source>
        <dbReference type="ARBA" id="ARBA00023125"/>
    </source>
</evidence>
<dbReference type="GO" id="GO:0000976">
    <property type="term" value="F:transcription cis-regulatory region binding"/>
    <property type="evidence" value="ECO:0007669"/>
    <property type="project" value="InterPro"/>
</dbReference>
<dbReference type="GO" id="GO:0010158">
    <property type="term" value="P:abaxial cell fate specification"/>
    <property type="evidence" value="ECO:0007669"/>
    <property type="project" value="InterPro"/>
</dbReference>
<accession>A0A0A8Z9Z7</accession>
<dbReference type="NCBIfam" id="TIGR01557">
    <property type="entry name" value="myb_SHAQKYF"/>
    <property type="match status" value="1"/>
</dbReference>
<reference evidence="7" key="2">
    <citation type="journal article" date="2015" name="Data Brief">
        <title>Shoot transcriptome of the giant reed, Arundo donax.</title>
        <authorList>
            <person name="Barrero R.A."/>
            <person name="Guerrero F.D."/>
            <person name="Moolhuijzen P."/>
            <person name="Goolsby J.A."/>
            <person name="Tidwell J."/>
            <person name="Bellgard S.E."/>
            <person name="Bellgard M.I."/>
        </authorList>
    </citation>
    <scope>NUCLEOTIDE SEQUENCE</scope>
    <source>
        <tissue evidence="7">Shoot tissue taken approximately 20 cm above the soil surface</tissue>
    </source>
</reference>
<evidence type="ECO:0000256" key="4">
    <source>
        <dbReference type="ARBA" id="ARBA00023163"/>
    </source>
</evidence>
<keyword evidence="3" id="KW-0238">DNA-binding</keyword>
<feature type="region of interest" description="Disordered" evidence="6">
    <location>
        <begin position="249"/>
        <end position="307"/>
    </location>
</feature>
<dbReference type="InterPro" id="IPR044847">
    <property type="entry name" value="KAN_fam"/>
</dbReference>
<protein>
    <recommendedName>
        <fullName evidence="8">Myb-like domain-containing protein</fullName>
    </recommendedName>
</protein>
<feature type="compositionally biased region" description="Polar residues" evidence="6">
    <location>
        <begin position="127"/>
        <end position="141"/>
    </location>
</feature>
<comment type="subcellular location">
    <subcellularLocation>
        <location evidence="1">Nucleus</location>
    </subcellularLocation>
</comment>
<evidence type="ECO:0008006" key="8">
    <source>
        <dbReference type="Google" id="ProtNLM"/>
    </source>
</evidence>